<dbReference type="STRING" id="887929.HMP0721_1702"/>
<gene>
    <name evidence="2" type="ORF">HMP0721_1702</name>
</gene>
<dbReference type="Proteomes" id="UP000004754">
    <property type="component" value="Unassembled WGS sequence"/>
</dbReference>
<dbReference type="eggNOG" id="COG0693">
    <property type="taxonomic scope" value="Bacteria"/>
</dbReference>
<dbReference type="InterPro" id="IPR029062">
    <property type="entry name" value="Class_I_gatase-like"/>
</dbReference>
<dbReference type="CDD" id="cd03135">
    <property type="entry name" value="GATase1_DJ-1"/>
    <property type="match status" value="1"/>
</dbReference>
<protein>
    <submittedName>
        <fullName evidence="2">DJ-1/PfpI family protein</fullName>
    </submittedName>
</protein>
<dbReference type="PANTHER" id="PTHR48094:SF12">
    <property type="entry name" value="PARKINSON DISEASE PROTEIN 7 HOMOLOG"/>
    <property type="match status" value="1"/>
</dbReference>
<name>E6MHZ7_9FIRM</name>
<dbReference type="GO" id="GO:0005737">
    <property type="term" value="C:cytoplasm"/>
    <property type="evidence" value="ECO:0007669"/>
    <property type="project" value="TreeGrafter"/>
</dbReference>
<proteinExistence type="predicted"/>
<dbReference type="AlphaFoldDB" id="E6MHZ7"/>
<dbReference type="SUPFAM" id="SSF52317">
    <property type="entry name" value="Class I glutamine amidotransferase-like"/>
    <property type="match status" value="1"/>
</dbReference>
<comment type="caution">
    <text evidence="2">The sequence shown here is derived from an EMBL/GenBank/DDBJ whole genome shotgun (WGS) entry which is preliminary data.</text>
</comment>
<evidence type="ECO:0000313" key="2">
    <source>
        <dbReference type="EMBL" id="EFV01321.1"/>
    </source>
</evidence>
<dbReference type="RefSeq" id="WP_006599124.1">
    <property type="nucleotide sequence ID" value="NZ_GL622359.1"/>
</dbReference>
<dbReference type="EMBL" id="AEQN01000022">
    <property type="protein sequence ID" value="EFV01321.1"/>
    <property type="molecule type" value="Genomic_DNA"/>
</dbReference>
<evidence type="ECO:0000259" key="1">
    <source>
        <dbReference type="Pfam" id="PF01965"/>
    </source>
</evidence>
<dbReference type="PANTHER" id="PTHR48094">
    <property type="entry name" value="PROTEIN/NUCLEIC ACID DEGLYCASE DJ-1-RELATED"/>
    <property type="match status" value="1"/>
</dbReference>
<keyword evidence="3" id="KW-1185">Reference proteome</keyword>
<dbReference type="InterPro" id="IPR002818">
    <property type="entry name" value="DJ-1/PfpI"/>
</dbReference>
<feature type="domain" description="DJ-1/PfpI" evidence="1">
    <location>
        <begin position="4"/>
        <end position="170"/>
    </location>
</feature>
<evidence type="ECO:0000313" key="3">
    <source>
        <dbReference type="Proteomes" id="UP000004754"/>
    </source>
</evidence>
<dbReference type="InterPro" id="IPR050325">
    <property type="entry name" value="Prot/Nucl_acid_deglycase"/>
</dbReference>
<dbReference type="HOGENOM" id="CLU_000445_44_2_9"/>
<dbReference type="Pfam" id="PF01965">
    <property type="entry name" value="DJ-1_PfpI"/>
    <property type="match status" value="1"/>
</dbReference>
<accession>E6MHZ7</accession>
<sequence>MVMKKASVFMADGMEETECLTIVDLLRRGGVAVTTFSVMPDKTVTGSHGVRIEADALFDADAAADAELLFLPGGGDGVKHLYAHQDLCRLLVNFPAESKGAESKYLGAVCAGPSVLGRLGLLKGKRATCYPGFEEQLLGAVCTGEGITVDGAVVTGIGLGFCVDLGLTLVALLCGREKSDAVKRQIQHPDGFKKH</sequence>
<dbReference type="Gene3D" id="3.40.50.880">
    <property type="match status" value="1"/>
</dbReference>
<organism evidence="2 3">
    <name type="scientific">Pseudoramibacter alactolyticus ATCC 23263</name>
    <dbReference type="NCBI Taxonomy" id="887929"/>
    <lineage>
        <taxon>Bacteria</taxon>
        <taxon>Bacillati</taxon>
        <taxon>Bacillota</taxon>
        <taxon>Clostridia</taxon>
        <taxon>Eubacteriales</taxon>
        <taxon>Eubacteriaceae</taxon>
        <taxon>Pseudoramibacter</taxon>
    </lineage>
</organism>
<reference evidence="2 3" key="1">
    <citation type="submission" date="2010-12" db="EMBL/GenBank/DDBJ databases">
        <authorList>
            <person name="Muzny D."/>
            <person name="Qin X."/>
            <person name="Deng J."/>
            <person name="Jiang H."/>
            <person name="Liu Y."/>
            <person name="Qu J."/>
            <person name="Song X.-Z."/>
            <person name="Zhang L."/>
            <person name="Thornton R."/>
            <person name="Coyle M."/>
            <person name="Francisco L."/>
            <person name="Jackson L."/>
            <person name="Javaid M."/>
            <person name="Korchina V."/>
            <person name="Kovar C."/>
            <person name="Mata R."/>
            <person name="Mathew T."/>
            <person name="Ngo R."/>
            <person name="Nguyen L."/>
            <person name="Nguyen N."/>
            <person name="Okwuonu G."/>
            <person name="Ongeri F."/>
            <person name="Pham C."/>
            <person name="Simmons D."/>
            <person name="Wilczek-Boney K."/>
            <person name="Hale W."/>
            <person name="Jakkamsetti A."/>
            <person name="Pham P."/>
            <person name="Ruth R."/>
            <person name="San Lucas F."/>
            <person name="Warren J."/>
            <person name="Zhang J."/>
            <person name="Zhao Z."/>
            <person name="Zhou C."/>
            <person name="Zhu D."/>
            <person name="Lee S."/>
            <person name="Bess C."/>
            <person name="Blankenburg K."/>
            <person name="Forbes L."/>
            <person name="Fu Q."/>
            <person name="Gubbala S."/>
            <person name="Hirani K."/>
            <person name="Jayaseelan J.C."/>
            <person name="Lara F."/>
            <person name="Munidasa M."/>
            <person name="Palculict T."/>
            <person name="Patil S."/>
            <person name="Pu L.-L."/>
            <person name="Saada N."/>
            <person name="Tang L."/>
            <person name="Weissenberger G."/>
            <person name="Zhu Y."/>
            <person name="Hemphill L."/>
            <person name="Shang Y."/>
            <person name="Youmans B."/>
            <person name="Ayvaz T."/>
            <person name="Ross M."/>
            <person name="Santibanez J."/>
            <person name="Aqrawi P."/>
            <person name="Gross S."/>
            <person name="Joshi V."/>
            <person name="Fowler G."/>
            <person name="Nazareth L."/>
            <person name="Reid J."/>
            <person name="Worley K."/>
            <person name="Petrosino J."/>
            <person name="Highlander S."/>
            <person name="Gibbs R."/>
        </authorList>
    </citation>
    <scope>NUCLEOTIDE SEQUENCE [LARGE SCALE GENOMIC DNA]</scope>
    <source>
        <strain evidence="2 3">ATCC 23263</strain>
    </source>
</reference>